<evidence type="ECO:0000256" key="5">
    <source>
        <dbReference type="ARBA" id="ARBA00031445"/>
    </source>
</evidence>
<sequence length="399" mass="45395">MLQLYNLGLRIYSILILIFSIFNKKAGLWIAGRRNVAIAPFTDSVWFHFASLGEFEQGRPVLERYRADNLQAKIVITFFSPSGYEIRKNTLLADAVYYLPLDTAANAREFIEAINPTLAVFTKYEYWYHYFNELHNRNIPLYMVSGIFRPGQVFFKWYGGLHRKMLSFVSHFFVQDEQSKQLLQAININNVTISGDTRFDRVWANAQTLRILPEIAAFTDNQKTFIAGSTWSADEQLLAGLITEYPDWKFIIAPHEIDEDKINRLIHLLPQNSYERFSQMSNVKSQILIIDNIGMLSSLYQYGHIAYIGGGFGAGIHNTLEAAAFGLPVIFGPNYQKFKEAKDLLAIGAGFSVDDEQGFKKTASDLISDPELLKDAGQKARGYVQQNIGATDMIMSEMR</sequence>
<feature type="domain" description="3-deoxy-D-manno-octulosonic-acid transferase N-terminal" evidence="8">
    <location>
        <begin position="43"/>
        <end position="200"/>
    </location>
</feature>
<evidence type="ECO:0000259" key="8">
    <source>
        <dbReference type="Pfam" id="PF04413"/>
    </source>
</evidence>
<comment type="catalytic activity">
    <reaction evidence="6 7">
        <text>lipid IVA (E. coli) + CMP-3-deoxy-beta-D-manno-octulosonate = alpha-Kdo-(2-&gt;6)-lipid IVA (E. coli) + CMP + H(+)</text>
        <dbReference type="Rhea" id="RHEA:28066"/>
        <dbReference type="ChEBI" id="CHEBI:15378"/>
        <dbReference type="ChEBI" id="CHEBI:58603"/>
        <dbReference type="ChEBI" id="CHEBI:60364"/>
        <dbReference type="ChEBI" id="CHEBI:60377"/>
        <dbReference type="ChEBI" id="CHEBI:85987"/>
        <dbReference type="EC" id="2.4.99.12"/>
    </reaction>
</comment>
<evidence type="ECO:0000256" key="6">
    <source>
        <dbReference type="ARBA" id="ARBA00049183"/>
    </source>
</evidence>
<dbReference type="PANTHER" id="PTHR42755">
    <property type="entry name" value="3-DEOXY-MANNO-OCTULOSONATE CYTIDYLYLTRANSFERASE"/>
    <property type="match status" value="1"/>
</dbReference>
<dbReference type="Proteomes" id="UP001597601">
    <property type="component" value="Unassembled WGS sequence"/>
</dbReference>
<evidence type="ECO:0000256" key="7">
    <source>
        <dbReference type="RuleBase" id="RU365103"/>
    </source>
</evidence>
<dbReference type="Gene3D" id="3.40.50.11720">
    <property type="entry name" value="3-Deoxy-D-manno-octulosonic-acid transferase, N-terminal domain"/>
    <property type="match status" value="1"/>
</dbReference>
<dbReference type="EMBL" id="JBHUON010000007">
    <property type="protein sequence ID" value="MFD2864646.1"/>
    <property type="molecule type" value="Genomic_DNA"/>
</dbReference>
<dbReference type="RefSeq" id="WP_377125488.1">
    <property type="nucleotide sequence ID" value="NZ_JBHUON010000007.1"/>
</dbReference>
<protein>
    <recommendedName>
        <fullName evidence="3 7">3-deoxy-D-manno-octulosonic acid transferase</fullName>
        <shortName evidence="7">Kdo transferase</shortName>
        <ecNumber evidence="2 7">2.4.99.12</ecNumber>
    </recommendedName>
    <alternativeName>
        <fullName evidence="5 7">Lipid IV(A) 3-deoxy-D-manno-octulosonic acid transferase</fullName>
    </alternativeName>
</protein>
<dbReference type="Pfam" id="PF04413">
    <property type="entry name" value="Glycos_transf_N"/>
    <property type="match status" value="1"/>
</dbReference>
<organism evidence="9 10">
    <name type="scientific">Mucilaginibacter antarcticus</name>
    <dbReference type="NCBI Taxonomy" id="1855725"/>
    <lineage>
        <taxon>Bacteria</taxon>
        <taxon>Pseudomonadati</taxon>
        <taxon>Bacteroidota</taxon>
        <taxon>Sphingobacteriia</taxon>
        <taxon>Sphingobacteriales</taxon>
        <taxon>Sphingobacteriaceae</taxon>
        <taxon>Mucilaginibacter</taxon>
    </lineage>
</organism>
<dbReference type="InterPro" id="IPR038107">
    <property type="entry name" value="Glycos_transf_N_sf"/>
</dbReference>
<comment type="pathway">
    <text evidence="1 7">Bacterial outer membrane biogenesis; LPS core biosynthesis.</text>
</comment>
<comment type="similarity">
    <text evidence="7">Belongs to the glycosyltransferase group 1 family.</text>
</comment>
<keyword evidence="10" id="KW-1185">Reference proteome</keyword>
<keyword evidence="7" id="KW-1003">Cell membrane</keyword>
<dbReference type="EC" id="2.4.99.12" evidence="2 7"/>
<evidence type="ECO:0000256" key="1">
    <source>
        <dbReference type="ARBA" id="ARBA00004713"/>
    </source>
</evidence>
<evidence type="ECO:0000313" key="9">
    <source>
        <dbReference type="EMBL" id="MFD2864646.1"/>
    </source>
</evidence>
<proteinExistence type="inferred from homology"/>
<comment type="caution">
    <text evidence="9">The sequence shown here is derived from an EMBL/GenBank/DDBJ whole genome shotgun (WGS) entry which is preliminary data.</text>
</comment>
<dbReference type="Gene3D" id="3.40.50.2000">
    <property type="entry name" value="Glycogen Phosphorylase B"/>
    <property type="match status" value="1"/>
</dbReference>
<dbReference type="GO" id="GO:0016740">
    <property type="term" value="F:transferase activity"/>
    <property type="evidence" value="ECO:0007669"/>
    <property type="project" value="UniProtKB-KW"/>
</dbReference>
<evidence type="ECO:0000256" key="2">
    <source>
        <dbReference type="ARBA" id="ARBA00012621"/>
    </source>
</evidence>
<reference evidence="10" key="1">
    <citation type="journal article" date="2019" name="Int. J. Syst. Evol. Microbiol.">
        <title>The Global Catalogue of Microorganisms (GCM) 10K type strain sequencing project: providing services to taxonomists for standard genome sequencing and annotation.</title>
        <authorList>
            <consortium name="The Broad Institute Genomics Platform"/>
            <consortium name="The Broad Institute Genome Sequencing Center for Infectious Disease"/>
            <person name="Wu L."/>
            <person name="Ma J."/>
        </authorList>
    </citation>
    <scope>NUCLEOTIDE SEQUENCE [LARGE SCALE GENOMIC DNA]</scope>
    <source>
        <strain evidence="10">KCTC 52232</strain>
    </source>
</reference>
<comment type="function">
    <text evidence="7">Involved in lipopolysaccharide (LPS) biosynthesis. Catalyzes the transfer of 3-deoxy-D-manno-octulosonate (Kdo) residue(s) from CMP-Kdo to lipid IV(A), the tetraacyldisaccharide-1,4'-bisphosphate precursor of lipid A.</text>
</comment>
<comment type="subcellular location">
    <subcellularLocation>
        <location evidence="7">Cell membrane</location>
    </subcellularLocation>
</comment>
<evidence type="ECO:0000256" key="3">
    <source>
        <dbReference type="ARBA" id="ARBA00019077"/>
    </source>
</evidence>
<keyword evidence="7" id="KW-0472">Membrane</keyword>
<dbReference type="InterPro" id="IPR007507">
    <property type="entry name" value="Glycos_transf_N"/>
</dbReference>
<dbReference type="SUPFAM" id="SSF53756">
    <property type="entry name" value="UDP-Glycosyltransferase/glycogen phosphorylase"/>
    <property type="match status" value="1"/>
</dbReference>
<keyword evidence="4 7" id="KW-0808">Transferase</keyword>
<dbReference type="PANTHER" id="PTHR42755:SF1">
    <property type="entry name" value="3-DEOXY-D-MANNO-OCTULOSONIC ACID TRANSFERASE, MITOCHONDRIAL-RELATED"/>
    <property type="match status" value="1"/>
</dbReference>
<evidence type="ECO:0000256" key="4">
    <source>
        <dbReference type="ARBA" id="ARBA00022679"/>
    </source>
</evidence>
<keyword evidence="7" id="KW-0448">Lipopolysaccharide biosynthesis</keyword>
<accession>A0ABW5XP99</accession>
<evidence type="ECO:0000313" key="10">
    <source>
        <dbReference type="Proteomes" id="UP001597601"/>
    </source>
</evidence>
<dbReference type="InterPro" id="IPR039901">
    <property type="entry name" value="Kdotransferase"/>
</dbReference>
<gene>
    <name evidence="9" type="ORF">ACFSYC_08090</name>
</gene>
<name>A0ABW5XP99_9SPHI</name>